<dbReference type="PROSITE" id="PS50006">
    <property type="entry name" value="FHA_DOMAIN"/>
    <property type="match status" value="1"/>
</dbReference>
<protein>
    <submittedName>
        <fullName evidence="3">SMAD/FHA domain-containing protein</fullName>
    </submittedName>
</protein>
<dbReference type="InterPro" id="IPR008984">
    <property type="entry name" value="SMAD_FHA_dom_sf"/>
</dbReference>
<dbReference type="InParanoid" id="A0A165F192"/>
<feature type="compositionally biased region" description="Polar residues" evidence="1">
    <location>
        <begin position="151"/>
        <end position="160"/>
    </location>
</feature>
<dbReference type="AlphaFoldDB" id="A0A165F192"/>
<evidence type="ECO:0000313" key="4">
    <source>
        <dbReference type="Proteomes" id="UP000076842"/>
    </source>
</evidence>
<dbReference type="SMART" id="SM00240">
    <property type="entry name" value="FHA"/>
    <property type="match status" value="1"/>
</dbReference>
<dbReference type="Gene3D" id="2.60.200.20">
    <property type="match status" value="1"/>
</dbReference>
<gene>
    <name evidence="3" type="ORF">CALCODRAFT_471514</name>
</gene>
<keyword evidence="4" id="KW-1185">Reference proteome</keyword>
<dbReference type="InterPro" id="IPR050923">
    <property type="entry name" value="Cell_Proc_Reg/RNA_Proc"/>
</dbReference>
<dbReference type="Proteomes" id="UP000076842">
    <property type="component" value="Unassembled WGS sequence"/>
</dbReference>
<dbReference type="FunFam" id="2.60.200.20:FF:000038">
    <property type="entry name" value="FHA domain-containing protein SNIP1"/>
    <property type="match status" value="1"/>
</dbReference>
<sequence length="320" mass="37069">MPAPRDRRDSRSPPPRRPRDDRDRERDYDRRPVRDERERERPRLKEESDEEKFDRRRPRDADRDRERERDRGYGRDRDDRRDRGYDDRRDRPVDRRRDGDRARSSQRSPAPRKRSRSPPPPAFPTFGPSGSRSPAPGSRGPSAPAEDKSKPNFNQSGALAAATNTVNGVVLKYNEPPEARKPTRNWRLYVFKGDEQVELLHISRQSAYLVGRDRVVADIPIEHPSCSKQHAVIQYRQVTSRNEFGDTSSSVKSVNRPSSISLPLIRGLRPFIIDLDSTNGTFVNDEEIPKSRFYELKESDVIKFGQSSREYVLLHEDAAA</sequence>
<dbReference type="InterPro" id="IPR000253">
    <property type="entry name" value="FHA_dom"/>
</dbReference>
<accession>A0A165F192</accession>
<dbReference type="Pfam" id="PF00498">
    <property type="entry name" value="FHA"/>
    <property type="match status" value="1"/>
</dbReference>
<evidence type="ECO:0000259" key="2">
    <source>
        <dbReference type="PROSITE" id="PS50006"/>
    </source>
</evidence>
<feature type="compositionally biased region" description="Basic and acidic residues" evidence="1">
    <location>
        <begin position="1"/>
        <end position="103"/>
    </location>
</feature>
<dbReference type="SUPFAM" id="SSF49879">
    <property type="entry name" value="SMAD/FHA domain"/>
    <property type="match status" value="1"/>
</dbReference>
<feature type="region of interest" description="Disordered" evidence="1">
    <location>
        <begin position="1"/>
        <end position="160"/>
    </location>
</feature>
<dbReference type="EMBL" id="KV423985">
    <property type="protein sequence ID" value="KZT55976.1"/>
    <property type="molecule type" value="Genomic_DNA"/>
</dbReference>
<dbReference type="STRING" id="1353952.A0A165F192"/>
<feature type="domain" description="FHA" evidence="2">
    <location>
        <begin position="208"/>
        <end position="288"/>
    </location>
</feature>
<reference evidence="3 4" key="1">
    <citation type="journal article" date="2016" name="Mol. Biol. Evol.">
        <title>Comparative Genomics of Early-Diverging Mushroom-Forming Fungi Provides Insights into the Origins of Lignocellulose Decay Capabilities.</title>
        <authorList>
            <person name="Nagy L.G."/>
            <person name="Riley R."/>
            <person name="Tritt A."/>
            <person name="Adam C."/>
            <person name="Daum C."/>
            <person name="Floudas D."/>
            <person name="Sun H."/>
            <person name="Yadav J.S."/>
            <person name="Pangilinan J."/>
            <person name="Larsson K.H."/>
            <person name="Matsuura K."/>
            <person name="Barry K."/>
            <person name="Labutti K."/>
            <person name="Kuo R."/>
            <person name="Ohm R.A."/>
            <person name="Bhattacharya S.S."/>
            <person name="Shirouzu T."/>
            <person name="Yoshinaga Y."/>
            <person name="Martin F.M."/>
            <person name="Grigoriev I.V."/>
            <person name="Hibbett D.S."/>
        </authorList>
    </citation>
    <scope>NUCLEOTIDE SEQUENCE [LARGE SCALE GENOMIC DNA]</scope>
    <source>
        <strain evidence="3 4">HHB12733</strain>
    </source>
</reference>
<dbReference type="PANTHER" id="PTHR23308">
    <property type="entry name" value="NUCLEAR INHIBITOR OF PROTEIN PHOSPHATASE-1"/>
    <property type="match status" value="1"/>
</dbReference>
<evidence type="ECO:0000256" key="1">
    <source>
        <dbReference type="SAM" id="MobiDB-lite"/>
    </source>
</evidence>
<evidence type="ECO:0000313" key="3">
    <source>
        <dbReference type="EMBL" id="KZT55976.1"/>
    </source>
</evidence>
<name>A0A165F192_9BASI</name>
<dbReference type="OrthoDB" id="444265at2759"/>
<proteinExistence type="predicted"/>
<feature type="compositionally biased region" description="Low complexity" evidence="1">
    <location>
        <begin position="127"/>
        <end position="144"/>
    </location>
</feature>
<organism evidence="3 4">
    <name type="scientific">Calocera cornea HHB12733</name>
    <dbReference type="NCBI Taxonomy" id="1353952"/>
    <lineage>
        <taxon>Eukaryota</taxon>
        <taxon>Fungi</taxon>
        <taxon>Dikarya</taxon>
        <taxon>Basidiomycota</taxon>
        <taxon>Agaricomycotina</taxon>
        <taxon>Dacrymycetes</taxon>
        <taxon>Dacrymycetales</taxon>
        <taxon>Dacrymycetaceae</taxon>
        <taxon>Calocera</taxon>
    </lineage>
</organism>